<dbReference type="InterPro" id="IPR028969">
    <property type="entry name" value="Imm52"/>
</dbReference>
<evidence type="ECO:0000313" key="2">
    <source>
        <dbReference type="EMBL" id="SAL29547.1"/>
    </source>
</evidence>
<evidence type="ECO:0000259" key="1">
    <source>
        <dbReference type="Pfam" id="PF15579"/>
    </source>
</evidence>
<accession>A0A158GCB8</accession>
<dbReference type="Pfam" id="PF15579">
    <property type="entry name" value="Imm52"/>
    <property type="match status" value="1"/>
</dbReference>
<sequence length="84" mass="9489">MLQVFPNRPGAGWMLYLPRVISTKEVPEARDLIPVMEGKKQKGTLVVSVIDEVFSADNPEHVMIANAIEERLVDQDLLPRYAEL</sequence>
<dbReference type="AlphaFoldDB" id="A0A158GCB8"/>
<proteinExistence type="predicted"/>
<reference evidence="2 3" key="1">
    <citation type="submission" date="2016-01" db="EMBL/GenBank/DDBJ databases">
        <authorList>
            <person name="Oliw E.H."/>
        </authorList>
    </citation>
    <scope>NUCLEOTIDE SEQUENCE [LARGE SCALE GENOMIC DNA]</scope>
    <source>
        <strain evidence="2">LMG 22029</strain>
    </source>
</reference>
<gene>
    <name evidence="2" type="ORF">AWB64_02523</name>
</gene>
<feature type="domain" description="Immunity protein 52" evidence="1">
    <location>
        <begin position="11"/>
        <end position="78"/>
    </location>
</feature>
<name>A0A158GCB8_CABSO</name>
<dbReference type="EMBL" id="FCOC02000006">
    <property type="protein sequence ID" value="SAL29547.1"/>
    <property type="molecule type" value="Genomic_DNA"/>
</dbReference>
<dbReference type="Proteomes" id="UP000054893">
    <property type="component" value="Unassembled WGS sequence"/>
</dbReference>
<protein>
    <recommendedName>
        <fullName evidence="1">Immunity protein 52 domain-containing protein</fullName>
    </recommendedName>
</protein>
<evidence type="ECO:0000313" key="3">
    <source>
        <dbReference type="Proteomes" id="UP000054893"/>
    </source>
</evidence>
<organism evidence="2 3">
    <name type="scientific">Caballeronia sordidicola</name>
    <name type="common">Burkholderia sordidicola</name>
    <dbReference type="NCBI Taxonomy" id="196367"/>
    <lineage>
        <taxon>Bacteria</taxon>
        <taxon>Pseudomonadati</taxon>
        <taxon>Pseudomonadota</taxon>
        <taxon>Betaproteobacteria</taxon>
        <taxon>Burkholderiales</taxon>
        <taxon>Burkholderiaceae</taxon>
        <taxon>Caballeronia</taxon>
    </lineage>
</organism>